<dbReference type="EMBL" id="OZ075125">
    <property type="protein sequence ID" value="CAL4934855.1"/>
    <property type="molecule type" value="Genomic_DNA"/>
</dbReference>
<dbReference type="SUPFAM" id="SSF81383">
    <property type="entry name" value="F-box domain"/>
    <property type="match status" value="1"/>
</dbReference>
<feature type="domain" description="F-box" evidence="1">
    <location>
        <begin position="1"/>
        <end position="44"/>
    </location>
</feature>
<reference evidence="2" key="1">
    <citation type="submission" date="2024-10" db="EMBL/GenBank/DDBJ databases">
        <authorList>
            <person name="Ryan C."/>
        </authorList>
    </citation>
    <scope>NUCLEOTIDE SEQUENCE [LARGE SCALE GENOMIC DNA]</scope>
</reference>
<dbReference type="Pfam" id="PF12937">
    <property type="entry name" value="F-box-like"/>
    <property type="match status" value="1"/>
</dbReference>
<keyword evidence="3" id="KW-1185">Reference proteome</keyword>
<dbReference type="PROSITE" id="PS50181">
    <property type="entry name" value="FBOX"/>
    <property type="match status" value="1"/>
</dbReference>
<dbReference type="PANTHER" id="PTHR34591:SF13">
    <property type="entry name" value="OS03G0669900 PROTEIN"/>
    <property type="match status" value="1"/>
</dbReference>
<dbReference type="Gene3D" id="1.20.1280.50">
    <property type="match status" value="1"/>
</dbReference>
<sequence>MDLLPEDVLADILRRLAPRWLATSRCVCRAWRAAVDKRGLLSAVAGLLPRSLAGIFIHHSDDWVTCFLRRPSAGPIVSADLDYTFSGDGDNKVEYSFEVSDHCNGLVLLQGRVVNPATRQWARLPPRPPPPCTGPEYFYVDGYLAYDPTVSPHYEVFSIPRVRRRREPDPRYKLDEQITWDESPITYKKLDPALEELEWPPSPCVIHVFSSRTGTWQERSFLREGAAAGTVSQMRIDTFIGHRYAVYWRGALYVQCQTDFIMRLSLSSEKYQLIQPPAAFAEPCHSFDENYARRLSIGKSEKGVYSVLVDQSRIKVWILDDSDGQFKWVSKQLVDHLPELQEKSYYQLESHGSWLLQPITSHCYTDPEEFVEAAPEQFEWDSDNDDLLPDNGNRTGYKAFITFIGFHPYKEVIFLNDSLVRVLAYHLNSSKIQDLGYVYPEDELYDLGNQVVRVDASFPYTPCWMRDFPQND</sequence>
<proteinExistence type="predicted"/>
<dbReference type="InterPro" id="IPR036047">
    <property type="entry name" value="F-box-like_dom_sf"/>
</dbReference>
<dbReference type="AlphaFoldDB" id="A0ABC8Y2N9"/>
<accession>A0ABC8Y2N9</accession>
<dbReference type="Proteomes" id="UP001497457">
    <property type="component" value="Chromosome 15b"/>
</dbReference>
<evidence type="ECO:0000259" key="1">
    <source>
        <dbReference type="PROSITE" id="PS50181"/>
    </source>
</evidence>
<dbReference type="PANTHER" id="PTHR34591">
    <property type="entry name" value="OS03G0653100 PROTEIN-RELATED"/>
    <property type="match status" value="1"/>
</dbReference>
<organism evidence="2 3">
    <name type="scientific">Urochloa decumbens</name>
    <dbReference type="NCBI Taxonomy" id="240449"/>
    <lineage>
        <taxon>Eukaryota</taxon>
        <taxon>Viridiplantae</taxon>
        <taxon>Streptophyta</taxon>
        <taxon>Embryophyta</taxon>
        <taxon>Tracheophyta</taxon>
        <taxon>Spermatophyta</taxon>
        <taxon>Magnoliopsida</taxon>
        <taxon>Liliopsida</taxon>
        <taxon>Poales</taxon>
        <taxon>Poaceae</taxon>
        <taxon>PACMAD clade</taxon>
        <taxon>Panicoideae</taxon>
        <taxon>Panicodae</taxon>
        <taxon>Paniceae</taxon>
        <taxon>Melinidinae</taxon>
        <taxon>Urochloa</taxon>
    </lineage>
</organism>
<dbReference type="InterPro" id="IPR001810">
    <property type="entry name" value="F-box_dom"/>
</dbReference>
<dbReference type="SMART" id="SM00256">
    <property type="entry name" value="FBOX"/>
    <property type="match status" value="1"/>
</dbReference>
<evidence type="ECO:0000313" key="3">
    <source>
        <dbReference type="Proteomes" id="UP001497457"/>
    </source>
</evidence>
<gene>
    <name evidence="2" type="ORF">URODEC1_LOCUS28939</name>
</gene>
<protein>
    <recommendedName>
        <fullName evidence="1">F-box domain-containing protein</fullName>
    </recommendedName>
</protein>
<evidence type="ECO:0000313" key="2">
    <source>
        <dbReference type="EMBL" id="CAL4934855.1"/>
    </source>
</evidence>
<name>A0ABC8Y2N9_9POAL</name>